<dbReference type="AlphaFoldDB" id="G8WWQ5"/>
<feature type="compositionally biased region" description="Basic residues" evidence="1">
    <location>
        <begin position="60"/>
        <end position="69"/>
    </location>
</feature>
<evidence type="ECO:0000256" key="1">
    <source>
        <dbReference type="SAM" id="MobiDB-lite"/>
    </source>
</evidence>
<dbReference type="EMBL" id="CP003219">
    <property type="protein sequence ID" value="AEW94944.1"/>
    <property type="molecule type" value="Genomic_DNA"/>
</dbReference>
<organism evidence="2 3">
    <name type="scientific">Streptantibioticus cattleyicolor (strain ATCC 35852 / DSM 46488 / JCM 4925 / NBRC 14057 / NRRL 8057)</name>
    <name type="common">Streptomyces cattleya</name>
    <dbReference type="NCBI Taxonomy" id="1003195"/>
    <lineage>
        <taxon>Bacteria</taxon>
        <taxon>Bacillati</taxon>
        <taxon>Actinomycetota</taxon>
        <taxon>Actinomycetes</taxon>
        <taxon>Kitasatosporales</taxon>
        <taxon>Streptomycetaceae</taxon>
        <taxon>Streptantibioticus</taxon>
    </lineage>
</organism>
<accession>G8WWQ5</accession>
<evidence type="ECO:0000313" key="3">
    <source>
        <dbReference type="Proteomes" id="UP000007842"/>
    </source>
</evidence>
<keyword evidence="3" id="KW-1185">Reference proteome</keyword>
<feature type="region of interest" description="Disordered" evidence="1">
    <location>
        <begin position="1"/>
        <end position="69"/>
    </location>
</feature>
<dbReference type="HOGENOM" id="CLU_2774019_0_0_11"/>
<protein>
    <submittedName>
        <fullName evidence="2">Uncharacterized protein</fullName>
    </submittedName>
</protein>
<name>G8WWQ5_STREN</name>
<proteinExistence type="predicted"/>
<dbReference type="STRING" id="1003195.SCATT_25730"/>
<reference evidence="3" key="1">
    <citation type="submission" date="2011-12" db="EMBL/GenBank/DDBJ databases">
        <title>Complete genome sequence of Streptomyces cattleya strain DSM 46488.</title>
        <authorList>
            <person name="Ou H.-Y."/>
            <person name="Li P."/>
            <person name="Zhao C."/>
            <person name="O'Hagan D."/>
            <person name="Deng Z."/>
        </authorList>
    </citation>
    <scope>NUCLEOTIDE SEQUENCE [LARGE SCALE GENOMIC DNA]</scope>
    <source>
        <strain evidence="3">ATCC 35852 / DSM 46488 / JCM 4925 / NBRC 14057 / NRRL 8057</strain>
    </source>
</reference>
<sequence length="69" mass="7658">MRATGPAGRGSTRPRYTRGVTAPRGRSLTGKRLMSDLPRGWRPWRGGGGGGRLWPPWGSVRRRCPRSSR</sequence>
<dbReference type="KEGG" id="scy:SCATT_25730"/>
<dbReference type="Proteomes" id="UP000007842">
    <property type="component" value="Chromosome"/>
</dbReference>
<evidence type="ECO:0000313" key="2">
    <source>
        <dbReference type="EMBL" id="AEW94944.1"/>
    </source>
</evidence>
<gene>
    <name evidence="2" type="ordered locus">SCATT_25730</name>
</gene>